<dbReference type="PANTHER" id="PTHR37038">
    <property type="entry name" value="TRANSCRIPTIONAL REGULATOR-RELATED"/>
    <property type="match status" value="1"/>
</dbReference>
<dbReference type="InterPro" id="IPR053163">
    <property type="entry name" value="HTH-type_regulator_Rgg"/>
</dbReference>
<dbReference type="Proteomes" id="UP000028401">
    <property type="component" value="Unassembled WGS sequence"/>
</dbReference>
<protein>
    <submittedName>
        <fullName evidence="2">Transcriptional regulator, Rgg family</fullName>
    </submittedName>
</protein>
<dbReference type="Pfam" id="PF01381">
    <property type="entry name" value="HTH_3"/>
    <property type="match status" value="1"/>
</dbReference>
<name>A0A084ADP9_LACLC</name>
<evidence type="ECO:0000313" key="2">
    <source>
        <dbReference type="EMBL" id="KEY63428.1"/>
    </source>
</evidence>
<dbReference type="SMART" id="SM00530">
    <property type="entry name" value="HTH_XRE"/>
    <property type="match status" value="1"/>
</dbReference>
<reference evidence="2 3" key="1">
    <citation type="submission" date="2014-06" db="EMBL/GenBank/DDBJ databases">
        <title>Draft genome sequence of the putrescine producing strain Lactococcus lactis subsp cremoris GE214.</title>
        <authorList>
            <person name="Ladero V."/>
            <person name="Linares D.M."/>
            <person name="del Rio B."/>
            <person name="Mayo B."/>
            <person name="Martin M.C."/>
            <person name="Fernandez M."/>
            <person name="Alvarez M.A."/>
        </authorList>
    </citation>
    <scope>NUCLEOTIDE SEQUENCE [LARGE SCALE GENOMIC DNA]</scope>
    <source>
        <strain evidence="2 3">GE214</strain>
    </source>
</reference>
<dbReference type="PROSITE" id="PS50943">
    <property type="entry name" value="HTH_CROC1"/>
    <property type="match status" value="1"/>
</dbReference>
<dbReference type="EMBL" id="AZSI01000008">
    <property type="protein sequence ID" value="KEY63428.1"/>
    <property type="molecule type" value="Genomic_DNA"/>
</dbReference>
<dbReference type="GO" id="GO:0003677">
    <property type="term" value="F:DNA binding"/>
    <property type="evidence" value="ECO:0007669"/>
    <property type="project" value="InterPro"/>
</dbReference>
<comment type="caution">
    <text evidence="2">The sequence shown here is derived from an EMBL/GenBank/DDBJ whole genome shotgun (WGS) entry which is preliminary data.</text>
</comment>
<dbReference type="InterPro" id="IPR001387">
    <property type="entry name" value="Cro/C1-type_HTH"/>
</dbReference>
<dbReference type="PATRIC" id="fig|1415168.3.peg.401"/>
<dbReference type="PANTHER" id="PTHR37038:SF12">
    <property type="entry name" value="TRANSCRIPTIONAL REGULATOR"/>
    <property type="match status" value="1"/>
</dbReference>
<dbReference type="CDD" id="cd00093">
    <property type="entry name" value="HTH_XRE"/>
    <property type="match status" value="1"/>
</dbReference>
<gene>
    <name evidence="2" type="ORF">U725_00385</name>
</gene>
<dbReference type="InterPro" id="IPR010982">
    <property type="entry name" value="Lambda_DNA-bd_dom_sf"/>
</dbReference>
<dbReference type="AlphaFoldDB" id="A0A084ADP9"/>
<evidence type="ECO:0000313" key="3">
    <source>
        <dbReference type="Proteomes" id="UP000028401"/>
    </source>
</evidence>
<dbReference type="Pfam" id="PF21259">
    <property type="entry name" value="Rgg_C"/>
    <property type="match status" value="1"/>
</dbReference>
<proteinExistence type="predicted"/>
<dbReference type="InterPro" id="IPR010057">
    <property type="entry name" value="Transcription_activator_Rgg_C"/>
</dbReference>
<dbReference type="RefSeq" id="WP_042747712.1">
    <property type="nucleotide sequence ID" value="NZ_AZSI01000008.1"/>
</dbReference>
<organism evidence="2 3">
    <name type="scientific">Lactococcus cremoris subsp. cremoris GE214</name>
    <dbReference type="NCBI Taxonomy" id="1415168"/>
    <lineage>
        <taxon>Bacteria</taxon>
        <taxon>Bacillati</taxon>
        <taxon>Bacillota</taxon>
        <taxon>Bacilli</taxon>
        <taxon>Lactobacillales</taxon>
        <taxon>Streptococcaceae</taxon>
        <taxon>Lactococcus</taxon>
        <taxon>Lactococcus cremoris subsp. cremoris</taxon>
    </lineage>
</organism>
<sequence>MPYKRYGEIFKKLREQKNFSLSHFSEIGISKASLSRFELGQTMISFERLDSALQEMNVTLAEYEHFINNFSMDYKEEFLEDIILADIADDVDKLHKLYLEAMEYDSKMLAYCAKSRYEILTQTEADDVVEYLYDVGEWGYFELSIFYLTLDSFSEREIMYLMKELWGKSKHLYGVFKYRRRVLQSSYRAVILLSSKGARDSARSILQKSYPKDDFYDLYVENLRNLAHGFYSYCFKDRIRAEKQIKKAIEVFRQVGYEDLADYYQKRYQKLLGKLLT</sequence>
<dbReference type="NCBIfam" id="TIGR01716">
    <property type="entry name" value="RGG_Cterm"/>
    <property type="match status" value="1"/>
</dbReference>
<feature type="domain" description="HTH cro/C1-type" evidence="1">
    <location>
        <begin position="10"/>
        <end position="63"/>
    </location>
</feature>
<dbReference type="Gene3D" id="1.10.260.40">
    <property type="entry name" value="lambda repressor-like DNA-binding domains"/>
    <property type="match status" value="1"/>
</dbReference>
<evidence type="ECO:0000259" key="1">
    <source>
        <dbReference type="PROSITE" id="PS50943"/>
    </source>
</evidence>
<dbReference type="SUPFAM" id="SSF47413">
    <property type="entry name" value="lambda repressor-like DNA-binding domains"/>
    <property type="match status" value="1"/>
</dbReference>
<accession>A0A084ADP9</accession>